<sequence length="87" mass="9412">MKLKSTLISREAKQSRSGNLGTETNIIGDKLHKLSGNVLLGLILDQHALFSLDSALLTMTTGALIILCGTDIAHLYELECVSEGRQM</sequence>
<evidence type="ECO:0000313" key="3">
    <source>
        <dbReference type="Proteomes" id="UP000324632"/>
    </source>
</evidence>
<proteinExistence type="predicted"/>
<dbReference type="Proteomes" id="UP000324632">
    <property type="component" value="Chromosome 3"/>
</dbReference>
<comment type="caution">
    <text evidence="2">The sequence shown here is derived from an EMBL/GenBank/DDBJ whole genome shotgun (WGS) entry which is preliminary data.</text>
</comment>
<keyword evidence="3" id="KW-1185">Reference proteome</keyword>
<name>A0A5A9PLT0_9TELE</name>
<dbReference type="EMBL" id="SOYY01000003">
    <property type="protein sequence ID" value="KAA0722778.1"/>
    <property type="molecule type" value="Genomic_DNA"/>
</dbReference>
<accession>A0A5A9PLT0</accession>
<evidence type="ECO:0000256" key="1">
    <source>
        <dbReference type="SAM" id="MobiDB-lite"/>
    </source>
</evidence>
<dbReference type="AlphaFoldDB" id="A0A5A9PLT0"/>
<feature type="region of interest" description="Disordered" evidence="1">
    <location>
        <begin position="1"/>
        <end position="21"/>
    </location>
</feature>
<organism evidence="2 3">
    <name type="scientific">Triplophysa tibetana</name>
    <dbReference type="NCBI Taxonomy" id="1572043"/>
    <lineage>
        <taxon>Eukaryota</taxon>
        <taxon>Metazoa</taxon>
        <taxon>Chordata</taxon>
        <taxon>Craniata</taxon>
        <taxon>Vertebrata</taxon>
        <taxon>Euteleostomi</taxon>
        <taxon>Actinopterygii</taxon>
        <taxon>Neopterygii</taxon>
        <taxon>Teleostei</taxon>
        <taxon>Ostariophysi</taxon>
        <taxon>Cypriniformes</taxon>
        <taxon>Nemacheilidae</taxon>
        <taxon>Triplophysa</taxon>
    </lineage>
</organism>
<reference evidence="2 3" key="1">
    <citation type="journal article" date="2019" name="Mol. Ecol. Resour.">
        <title>Chromosome-level genome assembly of Triplophysa tibetana, a fish adapted to the harsh high-altitude environment of the Tibetan Plateau.</title>
        <authorList>
            <person name="Yang X."/>
            <person name="Liu H."/>
            <person name="Ma Z."/>
            <person name="Zou Y."/>
            <person name="Zou M."/>
            <person name="Mao Y."/>
            <person name="Li X."/>
            <person name="Wang H."/>
            <person name="Chen T."/>
            <person name="Wang W."/>
            <person name="Yang R."/>
        </authorList>
    </citation>
    <scope>NUCLEOTIDE SEQUENCE [LARGE SCALE GENOMIC DNA]</scope>
    <source>
        <strain evidence="2">TTIB1903HZAU</strain>
        <tissue evidence="2">Muscle</tissue>
    </source>
</reference>
<protein>
    <submittedName>
        <fullName evidence="2">Uncharacterized protein</fullName>
    </submittedName>
</protein>
<evidence type="ECO:0000313" key="2">
    <source>
        <dbReference type="EMBL" id="KAA0722778.1"/>
    </source>
</evidence>
<gene>
    <name evidence="2" type="ORF">E1301_Tti022104</name>
</gene>